<keyword evidence="2" id="KW-1185">Reference proteome</keyword>
<evidence type="ECO:0000313" key="2">
    <source>
        <dbReference type="Proteomes" id="UP000184368"/>
    </source>
</evidence>
<dbReference type="AlphaFoldDB" id="A0A1M5EED9"/>
<name>A0A1M5EED9_9BACT</name>
<reference evidence="1 2" key="1">
    <citation type="submission" date="2016-11" db="EMBL/GenBank/DDBJ databases">
        <authorList>
            <person name="Jaros S."/>
            <person name="Januszkiewicz K."/>
            <person name="Wedrychowicz H."/>
        </authorList>
    </citation>
    <scope>NUCLEOTIDE SEQUENCE [LARGE SCALE GENOMIC DNA]</scope>
    <source>
        <strain evidence="1 2">DSM 26897</strain>
    </source>
</reference>
<dbReference type="EMBL" id="FQUO01000012">
    <property type="protein sequence ID" value="SHF77588.1"/>
    <property type="molecule type" value="Genomic_DNA"/>
</dbReference>
<gene>
    <name evidence="1" type="ORF">SAMN05444008_11214</name>
</gene>
<protein>
    <submittedName>
        <fullName evidence="1">Uncharacterized protein</fullName>
    </submittedName>
</protein>
<dbReference type="Proteomes" id="UP000184368">
    <property type="component" value="Unassembled WGS sequence"/>
</dbReference>
<dbReference type="STRING" id="1302690.BUE76_03975"/>
<evidence type="ECO:0000313" key="1">
    <source>
        <dbReference type="EMBL" id="SHF77588.1"/>
    </source>
</evidence>
<proteinExistence type="predicted"/>
<accession>A0A1M5EED9</accession>
<sequence>MIPLSSATSPTCIDALFQHNCKAFMEQRFSIKMACAGDGGMPDQLFVYIVAREEEHVQTHGSSIDDTANREQILNTLSAVGGHRAAAST</sequence>
<organism evidence="1 2">
    <name type="scientific">Cnuella takakiae</name>
    <dbReference type="NCBI Taxonomy" id="1302690"/>
    <lineage>
        <taxon>Bacteria</taxon>
        <taxon>Pseudomonadati</taxon>
        <taxon>Bacteroidota</taxon>
        <taxon>Chitinophagia</taxon>
        <taxon>Chitinophagales</taxon>
        <taxon>Chitinophagaceae</taxon>
        <taxon>Cnuella</taxon>
    </lineage>
</organism>